<keyword evidence="7" id="KW-0269">Exonuclease</keyword>
<dbReference type="RefSeq" id="WP_017176314.1">
    <property type="nucleotide sequence ID" value="NZ_CAXORW010000001.1"/>
</dbReference>
<sequence length="294" mass="33563">MTQRVLLVDGMALLFRHFYATSLHNQFMYNSKGMPTNGIQGFVRHIFTAIKDIKPSHVAICWDMGKATFRNAMYTSYKQNRPAPPEELIPQFDYVKDISEQFGFVNIGVANYEADDVIGTLAKIYSKDNEVHIVTGDRDILQCINEQVEVWLIRKGFNIYHHYTLNRFNEEYALHPLQLIDIKAFMGDSADGYPGVKGIGEKTAIKLIQSYGSVENVLDHIESLTPGQQKKIATDKENLILSKQLAEIYTDVPIDTTVLYKEMEYTHSLNHILSICNEHELYVSGKYLASKILM</sequence>
<dbReference type="InterPro" id="IPR036279">
    <property type="entry name" value="5-3_exonuclease_C_sf"/>
</dbReference>
<keyword evidence="2" id="KW-0378">Hydrolase</keyword>
<dbReference type="SMART" id="SM00475">
    <property type="entry name" value="53EXOc"/>
    <property type="match status" value="1"/>
</dbReference>
<dbReference type="InterPro" id="IPR029060">
    <property type="entry name" value="PIN-like_dom_sf"/>
</dbReference>
<evidence type="ECO:0000259" key="6">
    <source>
        <dbReference type="SMART" id="SM00475"/>
    </source>
</evidence>
<dbReference type="SMART" id="SM00279">
    <property type="entry name" value="HhH2"/>
    <property type="match status" value="1"/>
</dbReference>
<protein>
    <recommendedName>
        <fullName evidence="5">5'-3' exonuclease</fullName>
    </recommendedName>
</protein>
<dbReference type="CDD" id="cd09898">
    <property type="entry name" value="H3TH_53EXO"/>
    <property type="match status" value="1"/>
</dbReference>
<evidence type="ECO:0000256" key="1">
    <source>
        <dbReference type="ARBA" id="ARBA00022722"/>
    </source>
</evidence>
<evidence type="ECO:0000256" key="3">
    <source>
        <dbReference type="ARBA" id="ARBA00023125"/>
    </source>
</evidence>
<dbReference type="InterPro" id="IPR020046">
    <property type="entry name" value="5-3_exonucl_a-hlix_arch_N"/>
</dbReference>
<dbReference type="Gene3D" id="1.10.150.20">
    <property type="entry name" value="5' to 3' exonuclease, C-terminal subdomain"/>
    <property type="match status" value="1"/>
</dbReference>
<keyword evidence="1" id="KW-0540">Nuclease</keyword>
<dbReference type="InterPro" id="IPR002421">
    <property type="entry name" value="5-3_exonuclease"/>
</dbReference>
<reference evidence="7" key="1">
    <citation type="submission" date="2016-02" db="EMBL/GenBank/DDBJ databases">
        <title>Genomic sequence of a clinical Staphylococcus hominis isolate.</title>
        <authorList>
            <person name="McClure J.M."/>
            <person name="Zhang K."/>
        </authorList>
    </citation>
    <scope>NUCLEOTIDE SEQUENCE</scope>
    <source>
        <strain evidence="7">C34847</strain>
    </source>
</reference>
<dbReference type="CDD" id="cd09859">
    <property type="entry name" value="PIN_53EXO"/>
    <property type="match status" value="1"/>
</dbReference>
<dbReference type="PANTHER" id="PTHR42646:SF2">
    <property type="entry name" value="5'-3' EXONUCLEASE FAMILY PROTEIN"/>
    <property type="match status" value="1"/>
</dbReference>
<organism evidence="7">
    <name type="scientific">Staphylococcus hominis</name>
    <dbReference type="NCBI Taxonomy" id="1290"/>
    <lineage>
        <taxon>Bacteria</taxon>
        <taxon>Bacillati</taxon>
        <taxon>Bacillota</taxon>
        <taxon>Bacilli</taxon>
        <taxon>Bacillales</taxon>
        <taxon>Staphylococcaceae</taxon>
        <taxon>Staphylococcus</taxon>
    </lineage>
</organism>
<evidence type="ECO:0000256" key="5">
    <source>
        <dbReference type="ARBA" id="ARBA00050026"/>
    </source>
</evidence>
<evidence type="ECO:0000313" key="7">
    <source>
        <dbReference type="EMBL" id="AVI05273.1"/>
    </source>
</evidence>
<gene>
    <name evidence="7" type="ORF">AZE34_00385</name>
    <name evidence="8" type="ORF">J7T32_001400</name>
</gene>
<evidence type="ECO:0000256" key="2">
    <source>
        <dbReference type="ARBA" id="ARBA00022801"/>
    </source>
</evidence>
<comment type="function">
    <text evidence="4">5'-3' exonuclease acting preferentially on double-stranded DNA.</text>
</comment>
<dbReference type="GO" id="GO:0033567">
    <property type="term" value="P:DNA replication, Okazaki fragment processing"/>
    <property type="evidence" value="ECO:0007669"/>
    <property type="project" value="InterPro"/>
</dbReference>
<dbReference type="EMBL" id="CP014567">
    <property type="protein sequence ID" value="AVI05273.1"/>
    <property type="molecule type" value="Genomic_DNA"/>
</dbReference>
<dbReference type="GO" id="GO:0017108">
    <property type="term" value="F:5'-flap endonuclease activity"/>
    <property type="evidence" value="ECO:0007669"/>
    <property type="project" value="InterPro"/>
</dbReference>
<evidence type="ECO:0000313" key="9">
    <source>
        <dbReference type="Proteomes" id="UP000665944"/>
    </source>
</evidence>
<dbReference type="SUPFAM" id="SSF88723">
    <property type="entry name" value="PIN domain-like"/>
    <property type="match status" value="1"/>
</dbReference>
<accession>A0A3S7GWV3</accession>
<dbReference type="Proteomes" id="UP000665944">
    <property type="component" value="Unassembled WGS sequence"/>
</dbReference>
<evidence type="ECO:0000313" key="8">
    <source>
        <dbReference type="EMBL" id="MCM5671422.1"/>
    </source>
</evidence>
<dbReference type="InterPro" id="IPR020045">
    <property type="entry name" value="DNA_polI_H3TH"/>
</dbReference>
<dbReference type="AlphaFoldDB" id="A0A3S7GWV3"/>
<dbReference type="InterPro" id="IPR008918">
    <property type="entry name" value="HhH2"/>
</dbReference>
<dbReference type="FunFam" id="1.10.150.20:FF:000003">
    <property type="entry name" value="DNA polymerase I"/>
    <property type="match status" value="1"/>
</dbReference>
<dbReference type="Gene3D" id="3.40.50.1010">
    <property type="entry name" value="5'-nuclease"/>
    <property type="match status" value="1"/>
</dbReference>
<keyword evidence="3" id="KW-0238">DNA-binding</keyword>
<dbReference type="Pfam" id="PF02739">
    <property type="entry name" value="5_3_exonuc_N"/>
    <property type="match status" value="1"/>
</dbReference>
<dbReference type="Pfam" id="PF01367">
    <property type="entry name" value="5_3_exonuc"/>
    <property type="match status" value="1"/>
</dbReference>
<dbReference type="EMBL" id="JAGHKT020000001">
    <property type="protein sequence ID" value="MCM5671422.1"/>
    <property type="molecule type" value="Genomic_DNA"/>
</dbReference>
<name>A0A3S7GWV3_STAHO</name>
<reference evidence="8 9" key="2">
    <citation type="submission" date="2022-06" db="EMBL/GenBank/DDBJ databases">
        <title>Staphylococcus hominis ShoR14 genome sequence.</title>
        <authorList>
            <person name="Yeo C.C."/>
            <person name="Chew C.H."/>
            <person name="Che Hamzah A.M."/>
            <person name="Al-Trad E.I."/>
        </authorList>
    </citation>
    <scope>NUCLEOTIDE SEQUENCE [LARGE SCALE GENOMIC DNA]</scope>
    <source>
        <strain evidence="8 9">ShoR14</strain>
    </source>
</reference>
<dbReference type="GO" id="GO:0003677">
    <property type="term" value="F:DNA binding"/>
    <property type="evidence" value="ECO:0007669"/>
    <property type="project" value="UniProtKB-KW"/>
</dbReference>
<dbReference type="SUPFAM" id="SSF47807">
    <property type="entry name" value="5' to 3' exonuclease, C-terminal subdomain"/>
    <property type="match status" value="1"/>
</dbReference>
<dbReference type="GO" id="GO:0008409">
    <property type="term" value="F:5'-3' exonuclease activity"/>
    <property type="evidence" value="ECO:0007669"/>
    <property type="project" value="InterPro"/>
</dbReference>
<dbReference type="PANTHER" id="PTHR42646">
    <property type="entry name" value="FLAP ENDONUCLEASE XNI"/>
    <property type="match status" value="1"/>
</dbReference>
<keyword evidence="9" id="KW-1185">Reference proteome</keyword>
<evidence type="ECO:0000256" key="4">
    <source>
        <dbReference type="ARBA" id="ARBA00049957"/>
    </source>
</evidence>
<proteinExistence type="predicted"/>
<dbReference type="InterPro" id="IPR038969">
    <property type="entry name" value="FEN"/>
</dbReference>
<feature type="domain" description="5'-3' exonuclease" evidence="6">
    <location>
        <begin position="3"/>
        <end position="263"/>
    </location>
</feature>